<dbReference type="InterPro" id="IPR001466">
    <property type="entry name" value="Beta-lactam-related"/>
</dbReference>
<accession>A0AA38RJW5</accession>
<evidence type="ECO:0000313" key="4">
    <source>
        <dbReference type="EMBL" id="KAJ9132389.1"/>
    </source>
</evidence>
<dbReference type="PANTHER" id="PTHR43283:SF17">
    <property type="entry name" value="(LOVD), PUTATIVE (AFU_ORTHOLOGUE AFUA_5G00920)-RELATED"/>
    <property type="match status" value="1"/>
</dbReference>
<comment type="caution">
    <text evidence="4">The sequence shown here is derived from an EMBL/GenBank/DDBJ whole genome shotgun (WGS) entry which is preliminary data.</text>
</comment>
<sequence>MARLDDILASHVAQGADTADRLLGAAFAVLNNDGKIIYKGSSGRADIPLDAAPYDADAPTLIMSLTKLITATAVLQVVERGLITLEEDVRPLLPDLAKLQLLRGFSESGEAILEENNKPITLRHLLTHTSGLCYDLMIPDVMKWSASVGRKGNNLAWSIEGFSTPLIFPPGEGWMYGSSIDWAGQVLEKVTKTKLGTYLDEHIFSPLGMTSTTFWPHARADLKDRLAVTTFRPVNENGDGEPLIAVPNPAPVEHEIESGGAGLYSTLSDYTKFVSAVMRGDRILFQKDGTRELLFAPQLNDQQRTSMEKVVDELRNAFAPDLPPGTPIDFGFGGMINTADVAGRRKKGSIMWSGYANAHWWIDRASGVAGVLFVTVLRDPPGDPIAIKLYRELEEAVYADVVKQ</sequence>
<dbReference type="EMBL" id="JANBVN010000219">
    <property type="protein sequence ID" value="KAJ9132389.1"/>
    <property type="molecule type" value="Genomic_DNA"/>
</dbReference>
<dbReference type="GO" id="GO:0016787">
    <property type="term" value="F:hydrolase activity"/>
    <property type="evidence" value="ECO:0007669"/>
    <property type="project" value="UniProtKB-KW"/>
</dbReference>
<dbReference type="Proteomes" id="UP001174691">
    <property type="component" value="Unassembled WGS sequence"/>
</dbReference>
<gene>
    <name evidence="4" type="ORF">NKR19_g9325</name>
</gene>
<comment type="similarity">
    <text evidence="1">Belongs to the class-A beta-lactamase family.</text>
</comment>
<dbReference type="AlphaFoldDB" id="A0AA38RJW5"/>
<dbReference type="Gene3D" id="3.40.710.10">
    <property type="entry name" value="DD-peptidase/beta-lactamase superfamily"/>
    <property type="match status" value="1"/>
</dbReference>
<keyword evidence="5" id="KW-1185">Reference proteome</keyword>
<dbReference type="PANTHER" id="PTHR43283">
    <property type="entry name" value="BETA-LACTAMASE-RELATED"/>
    <property type="match status" value="1"/>
</dbReference>
<protein>
    <submittedName>
        <fullName evidence="4">Beta-lactamase</fullName>
    </submittedName>
</protein>
<reference evidence="4" key="1">
    <citation type="submission" date="2022-07" db="EMBL/GenBank/DDBJ databases">
        <title>Fungi with potential for degradation of polypropylene.</title>
        <authorList>
            <person name="Gostincar C."/>
        </authorList>
    </citation>
    <scope>NUCLEOTIDE SEQUENCE</scope>
    <source>
        <strain evidence="4">EXF-13287</strain>
    </source>
</reference>
<evidence type="ECO:0000256" key="2">
    <source>
        <dbReference type="ARBA" id="ARBA00022801"/>
    </source>
</evidence>
<dbReference type="InterPro" id="IPR050789">
    <property type="entry name" value="Diverse_Enzym_Activities"/>
</dbReference>
<dbReference type="InterPro" id="IPR012338">
    <property type="entry name" value="Beta-lactam/transpept-like"/>
</dbReference>
<evidence type="ECO:0000313" key="5">
    <source>
        <dbReference type="Proteomes" id="UP001174691"/>
    </source>
</evidence>
<keyword evidence="2" id="KW-0378">Hydrolase</keyword>
<evidence type="ECO:0000256" key="1">
    <source>
        <dbReference type="ARBA" id="ARBA00009009"/>
    </source>
</evidence>
<dbReference type="SUPFAM" id="SSF56601">
    <property type="entry name" value="beta-lactamase/transpeptidase-like"/>
    <property type="match status" value="1"/>
</dbReference>
<dbReference type="Pfam" id="PF00144">
    <property type="entry name" value="Beta-lactamase"/>
    <property type="match status" value="1"/>
</dbReference>
<organism evidence="4 5">
    <name type="scientific">Coniochaeta hoffmannii</name>
    <dbReference type="NCBI Taxonomy" id="91930"/>
    <lineage>
        <taxon>Eukaryota</taxon>
        <taxon>Fungi</taxon>
        <taxon>Dikarya</taxon>
        <taxon>Ascomycota</taxon>
        <taxon>Pezizomycotina</taxon>
        <taxon>Sordariomycetes</taxon>
        <taxon>Sordariomycetidae</taxon>
        <taxon>Coniochaetales</taxon>
        <taxon>Coniochaetaceae</taxon>
        <taxon>Coniochaeta</taxon>
    </lineage>
</organism>
<feature type="domain" description="Beta-lactamase-related" evidence="3">
    <location>
        <begin position="17"/>
        <end position="390"/>
    </location>
</feature>
<evidence type="ECO:0000259" key="3">
    <source>
        <dbReference type="Pfam" id="PF00144"/>
    </source>
</evidence>
<name>A0AA38RJW5_9PEZI</name>
<proteinExistence type="inferred from homology"/>